<evidence type="ECO:0000313" key="2">
    <source>
        <dbReference type="Proteomes" id="UP000825935"/>
    </source>
</evidence>
<accession>A0A8T2PY10</accession>
<keyword evidence="2" id="KW-1185">Reference proteome</keyword>
<name>A0A8T2PY10_CERRI</name>
<dbReference type="EMBL" id="CM035444">
    <property type="protein sequence ID" value="KAH7276394.1"/>
    <property type="molecule type" value="Genomic_DNA"/>
</dbReference>
<evidence type="ECO:0000313" key="1">
    <source>
        <dbReference type="EMBL" id="KAH7276394.1"/>
    </source>
</evidence>
<organism evidence="1 2">
    <name type="scientific">Ceratopteris richardii</name>
    <name type="common">Triangle waterfern</name>
    <dbReference type="NCBI Taxonomy" id="49495"/>
    <lineage>
        <taxon>Eukaryota</taxon>
        <taxon>Viridiplantae</taxon>
        <taxon>Streptophyta</taxon>
        <taxon>Embryophyta</taxon>
        <taxon>Tracheophyta</taxon>
        <taxon>Polypodiopsida</taxon>
        <taxon>Polypodiidae</taxon>
        <taxon>Polypodiales</taxon>
        <taxon>Pteridineae</taxon>
        <taxon>Pteridaceae</taxon>
        <taxon>Parkerioideae</taxon>
        <taxon>Ceratopteris</taxon>
    </lineage>
</organism>
<reference evidence="1" key="1">
    <citation type="submission" date="2021-08" db="EMBL/GenBank/DDBJ databases">
        <title>WGS assembly of Ceratopteris richardii.</title>
        <authorList>
            <person name="Marchant D.B."/>
            <person name="Chen G."/>
            <person name="Jenkins J."/>
            <person name="Shu S."/>
            <person name="Leebens-Mack J."/>
            <person name="Grimwood J."/>
            <person name="Schmutz J."/>
            <person name="Soltis P."/>
            <person name="Soltis D."/>
            <person name="Chen Z.-H."/>
        </authorList>
    </citation>
    <scope>NUCLEOTIDE SEQUENCE</scope>
    <source>
        <strain evidence="1">Whitten #5841</strain>
        <tissue evidence="1">Leaf</tissue>
    </source>
</reference>
<sequence length="63" mass="7302">MAIHPSSTTVNQCVQNYRRRMDIEAAKGFCIARKSYHLNTNSNLMFFYIKQESLFSFLASFSS</sequence>
<proteinExistence type="predicted"/>
<comment type="caution">
    <text evidence="1">The sequence shown here is derived from an EMBL/GenBank/DDBJ whole genome shotgun (WGS) entry which is preliminary data.</text>
</comment>
<dbReference type="AlphaFoldDB" id="A0A8T2PY10"/>
<gene>
    <name evidence="1" type="ORF">KP509_39G005100</name>
</gene>
<protein>
    <submittedName>
        <fullName evidence="1">Uncharacterized protein</fullName>
    </submittedName>
</protein>
<dbReference type="Proteomes" id="UP000825935">
    <property type="component" value="Chromosome 39"/>
</dbReference>